<feature type="region of interest" description="Important for substrate specificity" evidence="2">
    <location>
        <begin position="48"/>
        <end position="51"/>
    </location>
</feature>
<comment type="subunit">
    <text evidence="2">Homodimer.</text>
</comment>
<feature type="active site" description="Nucleophile" evidence="2">
    <location>
        <position position="145"/>
    </location>
</feature>
<comment type="pathway">
    <text evidence="2">Amino-acid biosynthesis; L-cysteine biosynthesis; L-cysteine from L-serine: step 1/2.</text>
</comment>
<proteinExistence type="inferred from homology"/>
<sequence>MSDARRFIELPSSLRMYRGGELPSVTIAYETWGELRGRGDNALLLFTGLSPSAHAASSTDDPSPGWWEYMIGPGKPIDTERFFVIAINSLGSCFGSTGPASRNPMTGKPYRLDFPKLAVEDIVAAARGACRALGIDHVHTVAGSSLGGMDALAYAVMYPGTYRDIISISAAAHATPFAVALRSIQREAVRADPTWAGGNYAPGKGPKAGLRVARELGILTYRSAEEWLQRFDRERIEGADTSADPFAMAFQVQSYMDANARKFADSFDANCFLYLSQAMDLFDLAEHGDGRLESAIHKVDAKRALVAGVTTDWLFPLWQQRQIAELLELAGVAVSYHELGSIQGHDAFLVDSDRFAPMVAEFLSSMPDA</sequence>
<keyword evidence="2" id="KW-0198">Cysteine biosynthesis</keyword>
<accession>A0ABV7LUW2</accession>
<feature type="binding site" evidence="2">
    <location>
        <position position="214"/>
    </location>
    <ligand>
        <name>substrate</name>
    </ligand>
</feature>
<dbReference type="InterPro" id="IPR029058">
    <property type="entry name" value="AB_hydrolase_fold"/>
</dbReference>
<comment type="subcellular location">
    <subcellularLocation>
        <location evidence="2">Cytoplasm</location>
    </subcellularLocation>
</comment>
<comment type="caution">
    <text evidence="2">Lacks conserved residue(s) required for the propagation of feature annotation.</text>
</comment>
<comment type="similarity">
    <text evidence="2">Belongs to the AB hydrolase superfamily. MetX family.</text>
</comment>
<feature type="active site" evidence="2">
    <location>
        <position position="345"/>
    </location>
</feature>
<dbReference type="GO" id="GO:0004414">
    <property type="term" value="F:homoserine O-acetyltransferase activity"/>
    <property type="evidence" value="ECO:0007669"/>
    <property type="project" value="UniProtKB-EC"/>
</dbReference>
<reference evidence="5" key="1">
    <citation type="journal article" date="2019" name="Int. J. Syst. Evol. Microbiol.">
        <title>The Global Catalogue of Microorganisms (GCM) 10K type strain sequencing project: providing services to taxonomists for standard genome sequencing and annotation.</title>
        <authorList>
            <consortium name="The Broad Institute Genomics Platform"/>
            <consortium name="The Broad Institute Genome Sequencing Center for Infectious Disease"/>
            <person name="Wu L."/>
            <person name="Ma J."/>
        </authorList>
    </citation>
    <scope>NUCLEOTIDE SEQUENCE [LARGE SCALE GENOMIC DNA]</scope>
    <source>
        <strain evidence="5">CECT 7698</strain>
    </source>
</reference>
<dbReference type="NCBIfam" id="TIGR01392">
    <property type="entry name" value="homoserO_Ac_trn"/>
    <property type="match status" value="1"/>
</dbReference>
<dbReference type="NCBIfam" id="NF001209">
    <property type="entry name" value="PRK00175.1"/>
    <property type="match status" value="1"/>
</dbReference>
<gene>
    <name evidence="4" type="ORF">ACFOEV_21060</name>
</gene>
<evidence type="ECO:0000256" key="2">
    <source>
        <dbReference type="HAMAP-Rule" id="MF_00296"/>
    </source>
</evidence>
<dbReference type="EC" id="2.3.1.-" evidence="2"/>
<keyword evidence="1 2" id="KW-0808">Transferase</keyword>
<name>A0ABV7LUW2_9GAMM</name>
<dbReference type="PIRSF" id="PIRSF000443">
    <property type="entry name" value="Homoser_Ac_trans"/>
    <property type="match status" value="1"/>
</dbReference>
<feature type="active site" evidence="2">
    <location>
        <position position="312"/>
    </location>
</feature>
<dbReference type="Gene3D" id="3.40.50.1820">
    <property type="entry name" value="alpha/beta hydrolase"/>
    <property type="match status" value="1"/>
</dbReference>
<dbReference type="SUPFAM" id="SSF53474">
    <property type="entry name" value="alpha/beta-Hydrolases"/>
    <property type="match status" value="1"/>
</dbReference>
<feature type="binding site" evidence="2">
    <location>
        <position position="346"/>
    </location>
    <ligand>
        <name>substrate</name>
    </ligand>
</feature>
<dbReference type="Gene3D" id="1.10.1740.110">
    <property type="match status" value="1"/>
</dbReference>
<dbReference type="InterPro" id="IPR008220">
    <property type="entry name" value="HAT_MetX-like"/>
</dbReference>
<dbReference type="HAMAP" id="MF_00296">
    <property type="entry name" value="MetX_acyltransf"/>
    <property type="match status" value="1"/>
</dbReference>
<dbReference type="PANTHER" id="PTHR32268">
    <property type="entry name" value="HOMOSERINE O-ACETYLTRANSFERASE"/>
    <property type="match status" value="1"/>
</dbReference>
<keyword evidence="2" id="KW-0963">Cytoplasm</keyword>
<evidence type="ECO:0000259" key="3">
    <source>
        <dbReference type="Pfam" id="PF00561"/>
    </source>
</evidence>
<comment type="function">
    <text evidence="2">Transfers a succinyl group from succinyl-CoA to L-serine, forming succinyl-L-serine.</text>
</comment>
<comment type="catalytic activity">
    <reaction evidence="2">
        <text>succinyl-CoA + L-serine = O-succinyl-L-serine + CoA</text>
        <dbReference type="Rhea" id="RHEA:52820"/>
        <dbReference type="ChEBI" id="CHEBI:33384"/>
        <dbReference type="ChEBI" id="CHEBI:57287"/>
        <dbReference type="ChEBI" id="CHEBI:57292"/>
        <dbReference type="ChEBI" id="CHEBI:136856"/>
    </reaction>
</comment>
<feature type="domain" description="AB hydrolase-1" evidence="3">
    <location>
        <begin position="66"/>
        <end position="327"/>
    </location>
</feature>
<comment type="caution">
    <text evidence="4">The sequence shown here is derived from an EMBL/GenBank/DDBJ whole genome shotgun (WGS) entry which is preliminary data.</text>
</comment>
<keyword evidence="2 4" id="KW-0012">Acyltransferase</keyword>
<dbReference type="PANTHER" id="PTHR32268:SF11">
    <property type="entry name" value="HOMOSERINE O-ACETYLTRANSFERASE"/>
    <property type="match status" value="1"/>
</dbReference>
<dbReference type="Pfam" id="PF00561">
    <property type="entry name" value="Abhydrolase_1"/>
    <property type="match status" value="1"/>
</dbReference>
<evidence type="ECO:0000313" key="4">
    <source>
        <dbReference type="EMBL" id="MFC3286095.1"/>
    </source>
</evidence>
<keyword evidence="2" id="KW-0028">Amino-acid biosynthesis</keyword>
<evidence type="ECO:0000313" key="5">
    <source>
        <dbReference type="Proteomes" id="UP001595579"/>
    </source>
</evidence>
<feature type="site" description="Important for acyl-CoA specificity" evidence="2">
    <location>
        <position position="182"/>
    </location>
</feature>
<organism evidence="4 5">
    <name type="scientific">Litchfieldella rifensis</name>
    <dbReference type="NCBI Taxonomy" id="762643"/>
    <lineage>
        <taxon>Bacteria</taxon>
        <taxon>Pseudomonadati</taxon>
        <taxon>Pseudomonadota</taxon>
        <taxon>Gammaproteobacteria</taxon>
        <taxon>Oceanospirillales</taxon>
        <taxon>Halomonadaceae</taxon>
        <taxon>Litchfieldella</taxon>
    </lineage>
</organism>
<evidence type="ECO:0000256" key="1">
    <source>
        <dbReference type="ARBA" id="ARBA00022679"/>
    </source>
</evidence>
<dbReference type="RefSeq" id="WP_386776861.1">
    <property type="nucleotide sequence ID" value="NZ_JBHRUG010000048.1"/>
</dbReference>
<dbReference type="InterPro" id="IPR000073">
    <property type="entry name" value="AB_hydrolase_1"/>
</dbReference>
<dbReference type="EMBL" id="JBHRUG010000048">
    <property type="protein sequence ID" value="MFC3286095.1"/>
    <property type="molecule type" value="Genomic_DNA"/>
</dbReference>
<dbReference type="Proteomes" id="UP001595579">
    <property type="component" value="Unassembled WGS sequence"/>
</dbReference>
<protein>
    <recommendedName>
        <fullName evidence="2">Serine O-succinyltransferase</fullName>
        <shortName evidence="2">SST</shortName>
        <ecNumber evidence="2">2.3.1.-</ecNumber>
    </recommendedName>
</protein>
<keyword evidence="5" id="KW-1185">Reference proteome</keyword>